<feature type="region of interest" description="Disordered" evidence="1">
    <location>
        <begin position="1"/>
        <end position="65"/>
    </location>
</feature>
<evidence type="ECO:0000256" key="1">
    <source>
        <dbReference type="SAM" id="MobiDB-lite"/>
    </source>
</evidence>
<evidence type="ECO:0000313" key="3">
    <source>
        <dbReference type="Proteomes" id="UP000694399"/>
    </source>
</evidence>
<proteinExistence type="predicted"/>
<keyword evidence="3" id="KW-1185">Reference proteome</keyword>
<sequence length="65" mass="6681">MSKDGTNTQRGSVEPFQNSATGASNQMMQGMGMGVSTQSTPRGLESQSVSGCYRADCRGQSGMGG</sequence>
<accession>A0A8C8XWR1</accession>
<evidence type="ECO:0000313" key="2">
    <source>
        <dbReference type="Ensembl" id="ENSPLOP00000025197.1"/>
    </source>
</evidence>
<organism evidence="2 3">
    <name type="scientific">Panthera leo</name>
    <name type="common">Lion</name>
    <dbReference type="NCBI Taxonomy" id="9689"/>
    <lineage>
        <taxon>Eukaryota</taxon>
        <taxon>Metazoa</taxon>
        <taxon>Chordata</taxon>
        <taxon>Craniata</taxon>
        <taxon>Vertebrata</taxon>
        <taxon>Euteleostomi</taxon>
        <taxon>Mammalia</taxon>
        <taxon>Eutheria</taxon>
        <taxon>Laurasiatheria</taxon>
        <taxon>Carnivora</taxon>
        <taxon>Feliformia</taxon>
        <taxon>Felidae</taxon>
        <taxon>Pantherinae</taxon>
        <taxon>Panthera</taxon>
    </lineage>
</organism>
<reference evidence="2" key="2">
    <citation type="submission" date="2025-08" db="UniProtKB">
        <authorList>
            <consortium name="Ensembl"/>
        </authorList>
    </citation>
    <scope>IDENTIFICATION</scope>
</reference>
<dbReference type="Proteomes" id="UP000694399">
    <property type="component" value="Chromosome D1"/>
</dbReference>
<feature type="compositionally biased region" description="Polar residues" evidence="1">
    <location>
        <begin position="1"/>
        <end position="28"/>
    </location>
</feature>
<name>A0A8C8XWR1_PANLE</name>
<dbReference type="OMA" id="SKDWANM"/>
<dbReference type="Ensembl" id="ENSPLOT00000027817.1">
    <property type="protein sequence ID" value="ENSPLOP00000025197.1"/>
    <property type="gene ID" value="ENSPLOG00000018484.1"/>
</dbReference>
<dbReference type="AlphaFoldDB" id="A0A8C8XWR1"/>
<protein>
    <submittedName>
        <fullName evidence="2">Uncharacterized protein</fullName>
    </submittedName>
</protein>
<feature type="compositionally biased region" description="Polar residues" evidence="1">
    <location>
        <begin position="35"/>
        <end position="50"/>
    </location>
</feature>
<reference evidence="2" key="1">
    <citation type="journal article" date="2019" name="bioRxiv">
        <title>Long live the king: chromosome-level assembly of the lion (Panthera leo) using linked-read, Hi-C, and long read data.</title>
        <authorList>
            <person name="Armstrong E.E."/>
            <person name="Taylor R.W."/>
            <person name="Miller D.E."/>
            <person name="Kaelin C."/>
            <person name="Barsh G."/>
            <person name="Hadly E.A."/>
            <person name="Petrov D."/>
        </authorList>
    </citation>
    <scope>NUCLEOTIDE SEQUENCE [LARGE SCALE GENOMIC DNA]</scope>
</reference>
<reference evidence="2" key="3">
    <citation type="submission" date="2025-09" db="UniProtKB">
        <authorList>
            <consortium name="Ensembl"/>
        </authorList>
    </citation>
    <scope>IDENTIFICATION</scope>
</reference>
<dbReference type="GeneTree" id="ENSGT00960000191638"/>